<keyword evidence="1" id="KW-0472">Membrane</keyword>
<accession>A0A514DBH7</accession>
<keyword evidence="1" id="KW-1133">Transmembrane helix</keyword>
<gene>
    <name evidence="2" type="ORF">H1Rhizo25607_000002</name>
</gene>
<name>A0A514DBH7_9VIRU</name>
<protein>
    <submittedName>
        <fullName evidence="2">Uncharacterized protein</fullName>
    </submittedName>
</protein>
<organism evidence="2">
    <name type="scientific">Leviviridae sp</name>
    <dbReference type="NCBI Taxonomy" id="2027243"/>
    <lineage>
        <taxon>Viruses</taxon>
        <taxon>Riboviria</taxon>
        <taxon>Orthornavirae</taxon>
        <taxon>Lenarviricota</taxon>
        <taxon>Leviviricetes</taxon>
        <taxon>Norzivirales</taxon>
        <taxon>Fiersviridae</taxon>
    </lineage>
</organism>
<dbReference type="EMBL" id="MN035914">
    <property type="protein sequence ID" value="QDH90964.1"/>
    <property type="molecule type" value="Genomic_RNA"/>
</dbReference>
<feature type="transmembrane region" description="Helical" evidence="1">
    <location>
        <begin position="14"/>
        <end position="32"/>
    </location>
</feature>
<evidence type="ECO:0000313" key="2">
    <source>
        <dbReference type="EMBL" id="QDH90964.1"/>
    </source>
</evidence>
<keyword evidence="1" id="KW-0812">Transmembrane</keyword>
<proteinExistence type="predicted"/>
<evidence type="ECO:0000256" key="1">
    <source>
        <dbReference type="SAM" id="Phobius"/>
    </source>
</evidence>
<reference evidence="2" key="1">
    <citation type="submission" date="2019-05" db="EMBL/GenBank/DDBJ databases">
        <title>Metatranscriptomic reconstruction reveals RNA viruses with the potential to shape carbon cycling in soil.</title>
        <authorList>
            <person name="Starr E.P."/>
            <person name="Nuccio E."/>
            <person name="Pett-Ridge J."/>
            <person name="Banfield J.F."/>
            <person name="Firestone M.K."/>
        </authorList>
    </citation>
    <scope>NUCLEOTIDE SEQUENCE</scope>
    <source>
        <strain evidence="2">H1_Rhizo_25_scaffold_607</strain>
    </source>
</reference>
<sequence length="38" mass="4002">MSDETSASLVPPTVVGKVSLLVQAALTLLSFVKKKKKS</sequence>